<comment type="subcellular location">
    <subcellularLocation>
        <location evidence="1">Cell membrane</location>
        <topology evidence="1">Multi-pass membrane protein</topology>
    </subcellularLocation>
</comment>
<evidence type="ECO:0000256" key="2">
    <source>
        <dbReference type="ARBA" id="ARBA00022475"/>
    </source>
</evidence>
<evidence type="ECO:0000313" key="11">
    <source>
        <dbReference type="Proteomes" id="UP000178583"/>
    </source>
</evidence>
<reference evidence="10 11" key="1">
    <citation type="journal article" date="2016" name="Nat. Commun.">
        <title>Thousands of microbial genomes shed light on interconnected biogeochemical processes in an aquifer system.</title>
        <authorList>
            <person name="Anantharaman K."/>
            <person name="Brown C.T."/>
            <person name="Hug L.A."/>
            <person name="Sharon I."/>
            <person name="Castelle C.J."/>
            <person name="Probst A.J."/>
            <person name="Thomas B.C."/>
            <person name="Singh A."/>
            <person name="Wilkins M.J."/>
            <person name="Karaoz U."/>
            <person name="Brodie E.L."/>
            <person name="Williams K.H."/>
            <person name="Hubbard S.S."/>
            <person name="Banfield J.F."/>
        </authorList>
    </citation>
    <scope>NUCLEOTIDE SEQUENCE [LARGE SCALE GENOMIC DNA]</scope>
</reference>
<dbReference type="GO" id="GO:0016763">
    <property type="term" value="F:pentosyltransferase activity"/>
    <property type="evidence" value="ECO:0007669"/>
    <property type="project" value="TreeGrafter"/>
</dbReference>
<evidence type="ECO:0000259" key="9">
    <source>
        <dbReference type="Pfam" id="PF13231"/>
    </source>
</evidence>
<organism evidence="10 11">
    <name type="scientific">Candidatus Berkelbacteria bacterium RIFOXYA2_FULL_43_10</name>
    <dbReference type="NCBI Taxonomy" id="1797472"/>
    <lineage>
        <taxon>Bacteria</taxon>
        <taxon>Candidatus Berkelbacteria</taxon>
    </lineage>
</organism>
<accession>A0A1F5E9N1</accession>
<evidence type="ECO:0000256" key="7">
    <source>
        <dbReference type="ARBA" id="ARBA00023136"/>
    </source>
</evidence>
<dbReference type="PANTHER" id="PTHR33908">
    <property type="entry name" value="MANNOSYLTRANSFERASE YKCB-RELATED"/>
    <property type="match status" value="1"/>
</dbReference>
<gene>
    <name evidence="10" type="ORF">A2215_00185</name>
</gene>
<evidence type="ECO:0000256" key="5">
    <source>
        <dbReference type="ARBA" id="ARBA00022692"/>
    </source>
</evidence>
<feature type="transmembrane region" description="Helical" evidence="8">
    <location>
        <begin position="20"/>
        <end position="41"/>
    </location>
</feature>
<feature type="transmembrane region" description="Helical" evidence="8">
    <location>
        <begin position="300"/>
        <end position="316"/>
    </location>
</feature>
<feature type="transmembrane region" description="Helical" evidence="8">
    <location>
        <begin position="322"/>
        <end position="338"/>
    </location>
</feature>
<keyword evidence="3" id="KW-0328">Glycosyltransferase</keyword>
<feature type="domain" description="Glycosyltransferase RgtA/B/C/D-like" evidence="9">
    <location>
        <begin position="76"/>
        <end position="220"/>
    </location>
</feature>
<proteinExistence type="predicted"/>
<comment type="caution">
    <text evidence="10">The sequence shown here is derived from an EMBL/GenBank/DDBJ whole genome shotgun (WGS) entry which is preliminary data.</text>
</comment>
<evidence type="ECO:0000313" key="10">
    <source>
        <dbReference type="EMBL" id="OGD64061.1"/>
    </source>
</evidence>
<keyword evidence="5 8" id="KW-0812">Transmembrane</keyword>
<dbReference type="GO" id="GO:0005886">
    <property type="term" value="C:plasma membrane"/>
    <property type="evidence" value="ECO:0007669"/>
    <property type="project" value="UniProtKB-SubCell"/>
</dbReference>
<dbReference type="AlphaFoldDB" id="A0A1F5E9N1"/>
<sequence length="534" mass="61289">MLATTKYITSRKPIKFSKEARVILIVLSIALILVLFILIRWNCYNVPFDRDEGEYAYSAWIMREGVAPYKNSFLQKPPLIVYTYYLAQLISSDSLWPPRLLATLFLAGTVILVGLIAYKEAGKRAGIVASALLTAMFSFPYLMVNSANTEEFMLLPLLGLLALYVFFKDKPIWWHWGLAGVLAATSLLYKPIGVFVILFILIYWLWGEYKGKNDYRRLLITIGQILTGFILVILASLGYYFVKGGVRELFESAVVFNLYYANEQGYGFSAMVPHLQLFFKDWWALILLSGYYVFIRPRNFWFYAGLLFFALLGIYQSAVGHYYIALLPFWALFLTFALERVLRGKLIQKYININLFASLLLVFLIFIIIYPIRTQYTKTSKELSLWIYDKDNPFTESKIIADKIDQYSTAGDTIYIAGSEPQILWYAKRMSPTRFVITYPHSMNTEKAVVYQKEVISDLGDSSPKMIVLSQRQSSGFVGRNSSTLLFNYLMAMITDDYELKGGYVWYDGSSGAWQDEFGEDEIGEASLLVFVKK</sequence>
<keyword evidence="2" id="KW-1003">Cell membrane</keyword>
<dbReference type="PANTHER" id="PTHR33908:SF11">
    <property type="entry name" value="MEMBRANE PROTEIN"/>
    <property type="match status" value="1"/>
</dbReference>
<feature type="transmembrane region" description="Helical" evidence="8">
    <location>
        <begin position="350"/>
        <end position="372"/>
    </location>
</feature>
<feature type="transmembrane region" description="Helical" evidence="8">
    <location>
        <begin position="100"/>
        <end position="118"/>
    </location>
</feature>
<dbReference type="Pfam" id="PF13231">
    <property type="entry name" value="PMT_2"/>
    <property type="match status" value="1"/>
</dbReference>
<name>A0A1F5E9N1_9BACT</name>
<feature type="transmembrane region" description="Helical" evidence="8">
    <location>
        <begin position="187"/>
        <end position="206"/>
    </location>
</feature>
<dbReference type="InterPro" id="IPR038731">
    <property type="entry name" value="RgtA/B/C-like"/>
</dbReference>
<feature type="transmembrane region" description="Helical" evidence="8">
    <location>
        <begin position="124"/>
        <end position="144"/>
    </location>
</feature>
<dbReference type="Proteomes" id="UP000178583">
    <property type="component" value="Unassembled WGS sequence"/>
</dbReference>
<dbReference type="InterPro" id="IPR050297">
    <property type="entry name" value="LipidA_mod_glycosyltrf_83"/>
</dbReference>
<keyword evidence="4" id="KW-0808">Transferase</keyword>
<evidence type="ECO:0000256" key="3">
    <source>
        <dbReference type="ARBA" id="ARBA00022676"/>
    </source>
</evidence>
<keyword evidence="6 8" id="KW-1133">Transmembrane helix</keyword>
<evidence type="ECO:0000256" key="4">
    <source>
        <dbReference type="ARBA" id="ARBA00022679"/>
    </source>
</evidence>
<evidence type="ECO:0000256" key="6">
    <source>
        <dbReference type="ARBA" id="ARBA00022989"/>
    </source>
</evidence>
<feature type="transmembrane region" description="Helical" evidence="8">
    <location>
        <begin position="277"/>
        <end position="295"/>
    </location>
</feature>
<keyword evidence="7 8" id="KW-0472">Membrane</keyword>
<protein>
    <recommendedName>
        <fullName evidence="9">Glycosyltransferase RgtA/B/C/D-like domain-containing protein</fullName>
    </recommendedName>
</protein>
<dbReference type="GO" id="GO:0009103">
    <property type="term" value="P:lipopolysaccharide biosynthetic process"/>
    <property type="evidence" value="ECO:0007669"/>
    <property type="project" value="UniProtKB-ARBA"/>
</dbReference>
<dbReference type="STRING" id="1797472.A2215_00185"/>
<evidence type="ECO:0000256" key="8">
    <source>
        <dbReference type="SAM" id="Phobius"/>
    </source>
</evidence>
<evidence type="ECO:0000256" key="1">
    <source>
        <dbReference type="ARBA" id="ARBA00004651"/>
    </source>
</evidence>
<feature type="transmembrane region" description="Helical" evidence="8">
    <location>
        <begin position="218"/>
        <end position="242"/>
    </location>
</feature>
<dbReference type="EMBL" id="MEZY01000025">
    <property type="protein sequence ID" value="OGD64061.1"/>
    <property type="molecule type" value="Genomic_DNA"/>
</dbReference>